<keyword evidence="3" id="KW-1185">Reference proteome</keyword>
<evidence type="ECO:0000313" key="2">
    <source>
        <dbReference type="EMBL" id="AIS18268.1"/>
    </source>
</evidence>
<dbReference type="STRING" id="216142.LT40_13100"/>
<dbReference type="HOGENOM" id="CLU_005680_0_0_6"/>
<dbReference type="InterPro" id="IPR008023">
    <property type="entry name" value="DUF748"/>
</dbReference>
<evidence type="ECO:0000256" key="1">
    <source>
        <dbReference type="SAM" id="MobiDB-lite"/>
    </source>
</evidence>
<dbReference type="KEGG" id="prh:LT40_13100"/>
<reference evidence="2 3" key="1">
    <citation type="journal article" date="2015" name="J. Biotechnol.">
        <title>Complete genome sequence of Pseudomonas rhizosphaerae IH5T (=DSM 16299T), a phosphate-solubilizing rhizobacterium for bacterial biofertilizer.</title>
        <authorList>
            <person name="Kwak Y."/>
            <person name="Jung B.K."/>
            <person name="Shin J.H."/>
        </authorList>
    </citation>
    <scope>NUCLEOTIDE SEQUENCE [LARGE SCALE GENOMIC DNA]</scope>
    <source>
        <strain evidence="2">DSM 16299</strain>
    </source>
</reference>
<dbReference type="AlphaFoldDB" id="A0A089YP88"/>
<evidence type="ECO:0008006" key="4">
    <source>
        <dbReference type="Google" id="ProtNLM"/>
    </source>
</evidence>
<dbReference type="PANTHER" id="PTHR30441:SF8">
    <property type="entry name" value="DUF748 DOMAIN-CONTAINING PROTEIN"/>
    <property type="match status" value="1"/>
</dbReference>
<dbReference type="eggNOG" id="COG2885">
    <property type="taxonomic scope" value="Bacteria"/>
</dbReference>
<dbReference type="OrthoDB" id="9757969at2"/>
<name>A0A089YP88_9PSED</name>
<sequence length="964" mass="105971">MSKGLKRTAATLVALVALYALLGFLILPGVALRVANQQLAAYATVPAHLQRLEFNPFSLELTLWGLKIGEPGAEQIGFERLYANLQVDSLWTGALHLVAVELDKPRTEVLFDKSGKLNLSALFRLPANDPAAQDAPGEPFALRIGSIKLVDGYLHFKDLRPSQPIEFLYDSMNLELQNLSTLPDDQADMILVANSPQGGRIDWRGRIGLSPVSSQGSLKVTDAQMSVWWPYVRDSVPLVLEKGLFSLSADYNLNLAKQTELKLDKVALSVAPFAIAAPDGRPLVRLERLDVSDTSVDLVKQVVRVGQIRSHKLETWAAREADGQLDWQKLFATPTTRQPAPSAPASAPAKPWQVLLKDVQLRDYQVHLADRVPTDEVAVDVGPLNLDLHDFDSLNGAPFTLKLDTGLGKQGHLQASGEVSLAPVAARLKVSTKDIDLRIAQAYISPLIRLELRSGMLDSDLDVQLTSTEPLAMTVSGRAEVDQLHTLDTLKERDFVKWQHLTLTGLEYRHGDRLDIQRVQLQQPYARFMINEDRTTNIDDLLIPQPTQPADSASSKKPAGADKPLGIRIGAVDIDNGSANFADFSLTPNFATAVQQLNGRIGTIDNRQATPARINIQGKVDRYAPVIISGALNPFDPMASLDITTSFKRVELTTLTPYSGKFAGYRIRKGRLNLDLHYLITKGQLKAENKLLVEQLQLGDKVDSPDAVDLPLRLAIALLKDSQGRIAIELPVSGDLNSPQFSVMPIVWQTLRNLMVRAAQAPFKFIGGLVSGGGSEDLSTVSFRPGSDELGTEAQAALMKLAAALKERPTLRLEIEGTSVQASDGPLIAQQRLEREYQNTYYKMAQRRGDKVPATAAEMQVPEDDKPAMLEAIYRTRLKGQPPVEWQQLETKARVDKLREAVLKSWASNNALLRQLGQARAGSIKDFLVDKGQLADERVYFIDAALGHAEKDGRIITPLHLDAE</sequence>
<proteinExistence type="predicted"/>
<dbReference type="Proteomes" id="UP000029499">
    <property type="component" value="Chromosome"/>
</dbReference>
<feature type="region of interest" description="Disordered" evidence="1">
    <location>
        <begin position="541"/>
        <end position="562"/>
    </location>
</feature>
<dbReference type="InterPro" id="IPR036737">
    <property type="entry name" value="OmpA-like_sf"/>
</dbReference>
<dbReference type="eggNOG" id="COG2982">
    <property type="taxonomic scope" value="Bacteria"/>
</dbReference>
<dbReference type="RefSeq" id="WP_043190749.1">
    <property type="nucleotide sequence ID" value="NZ_CP009533.1"/>
</dbReference>
<dbReference type="InterPro" id="IPR052894">
    <property type="entry name" value="AsmA-related"/>
</dbReference>
<evidence type="ECO:0000313" key="3">
    <source>
        <dbReference type="Proteomes" id="UP000029499"/>
    </source>
</evidence>
<dbReference type="EMBL" id="CP009533">
    <property type="protein sequence ID" value="AIS18268.1"/>
    <property type="molecule type" value="Genomic_DNA"/>
</dbReference>
<gene>
    <name evidence="2" type="ORF">LT40_13100</name>
</gene>
<dbReference type="GO" id="GO:0005886">
    <property type="term" value="C:plasma membrane"/>
    <property type="evidence" value="ECO:0007669"/>
    <property type="project" value="TreeGrafter"/>
</dbReference>
<dbReference type="GO" id="GO:0090313">
    <property type="term" value="P:regulation of protein targeting to membrane"/>
    <property type="evidence" value="ECO:0007669"/>
    <property type="project" value="TreeGrafter"/>
</dbReference>
<protein>
    <recommendedName>
        <fullName evidence="4">Membrane biogenesis protein</fullName>
    </recommendedName>
</protein>
<dbReference type="PANTHER" id="PTHR30441">
    <property type="entry name" value="DUF748 DOMAIN-CONTAINING PROTEIN"/>
    <property type="match status" value="1"/>
</dbReference>
<organism evidence="2 3">
    <name type="scientific">Pseudomonas rhizosphaerae</name>
    <dbReference type="NCBI Taxonomy" id="216142"/>
    <lineage>
        <taxon>Bacteria</taxon>
        <taxon>Pseudomonadati</taxon>
        <taxon>Pseudomonadota</taxon>
        <taxon>Gammaproteobacteria</taxon>
        <taxon>Pseudomonadales</taxon>
        <taxon>Pseudomonadaceae</taxon>
        <taxon>Pseudomonas</taxon>
    </lineage>
</organism>
<accession>A0A089YP88</accession>
<dbReference type="Gene3D" id="3.30.1330.60">
    <property type="entry name" value="OmpA-like domain"/>
    <property type="match status" value="1"/>
</dbReference>
<dbReference type="Pfam" id="PF05359">
    <property type="entry name" value="DUF748"/>
    <property type="match status" value="1"/>
</dbReference>